<keyword evidence="2" id="KW-1185">Reference proteome</keyword>
<reference evidence="1 2" key="1">
    <citation type="journal article" date="2019" name="Nat. Ecol. Evol.">
        <title>Megaphylogeny resolves global patterns of mushroom evolution.</title>
        <authorList>
            <person name="Varga T."/>
            <person name="Krizsan K."/>
            <person name="Foldi C."/>
            <person name="Dima B."/>
            <person name="Sanchez-Garcia M."/>
            <person name="Sanchez-Ramirez S."/>
            <person name="Szollosi G.J."/>
            <person name="Szarkandi J.G."/>
            <person name="Papp V."/>
            <person name="Albert L."/>
            <person name="Andreopoulos W."/>
            <person name="Angelini C."/>
            <person name="Antonin V."/>
            <person name="Barry K.W."/>
            <person name="Bougher N.L."/>
            <person name="Buchanan P."/>
            <person name="Buyck B."/>
            <person name="Bense V."/>
            <person name="Catcheside P."/>
            <person name="Chovatia M."/>
            <person name="Cooper J."/>
            <person name="Damon W."/>
            <person name="Desjardin D."/>
            <person name="Finy P."/>
            <person name="Geml J."/>
            <person name="Haridas S."/>
            <person name="Hughes K."/>
            <person name="Justo A."/>
            <person name="Karasinski D."/>
            <person name="Kautmanova I."/>
            <person name="Kiss B."/>
            <person name="Kocsube S."/>
            <person name="Kotiranta H."/>
            <person name="LaButti K.M."/>
            <person name="Lechner B.E."/>
            <person name="Liimatainen K."/>
            <person name="Lipzen A."/>
            <person name="Lukacs Z."/>
            <person name="Mihaltcheva S."/>
            <person name="Morgado L.N."/>
            <person name="Niskanen T."/>
            <person name="Noordeloos M.E."/>
            <person name="Ohm R.A."/>
            <person name="Ortiz-Santana B."/>
            <person name="Ovrebo C."/>
            <person name="Racz N."/>
            <person name="Riley R."/>
            <person name="Savchenko A."/>
            <person name="Shiryaev A."/>
            <person name="Soop K."/>
            <person name="Spirin V."/>
            <person name="Szebenyi C."/>
            <person name="Tomsovsky M."/>
            <person name="Tulloss R.E."/>
            <person name="Uehling J."/>
            <person name="Grigoriev I.V."/>
            <person name="Vagvolgyi C."/>
            <person name="Papp T."/>
            <person name="Martin F.M."/>
            <person name="Miettinen O."/>
            <person name="Hibbett D.S."/>
            <person name="Nagy L.G."/>
        </authorList>
    </citation>
    <scope>NUCLEOTIDE SEQUENCE [LARGE SCALE GENOMIC DNA]</scope>
    <source>
        <strain evidence="1 2">CBS 166.37</strain>
    </source>
</reference>
<evidence type="ECO:0008006" key="3">
    <source>
        <dbReference type="Google" id="ProtNLM"/>
    </source>
</evidence>
<dbReference type="AlphaFoldDB" id="A0A5C3MQA4"/>
<dbReference type="PANTHER" id="PTHR34129">
    <property type="entry name" value="BLR1139 PROTEIN"/>
    <property type="match status" value="1"/>
</dbReference>
<accession>A0A5C3MQA4</accession>
<dbReference type="SUPFAM" id="SSF56399">
    <property type="entry name" value="ADP-ribosylation"/>
    <property type="match status" value="1"/>
</dbReference>
<dbReference type="Proteomes" id="UP000308652">
    <property type="component" value="Unassembled WGS sequence"/>
</dbReference>
<gene>
    <name evidence="1" type="ORF">BDQ12DRAFT_674905</name>
</gene>
<evidence type="ECO:0000313" key="1">
    <source>
        <dbReference type="EMBL" id="TFK43391.1"/>
    </source>
</evidence>
<dbReference type="Gene3D" id="3.20.170.20">
    <property type="entry name" value="Protein of unknown function DUF952"/>
    <property type="match status" value="1"/>
</dbReference>
<name>A0A5C3MQA4_9AGAR</name>
<dbReference type="PANTHER" id="PTHR34129:SF1">
    <property type="entry name" value="DUF952 DOMAIN-CONTAINING PROTEIN"/>
    <property type="match status" value="1"/>
</dbReference>
<sequence length="132" mass="14800">MSRPTYVYKLVPSSAPPPTPLPERLPLSFLDSSSGFIHLSTAPQVPGTLKYFFADDSSVYILRVNYKAIESDIRWEDPKAEVCGQRGDEGMFPHLYNGGRLGNNEIDSIQHWEKDNAGWDTALQKAASWLVE</sequence>
<protein>
    <recommendedName>
        <fullName evidence="3">DUF952 domain-containing protein</fullName>
    </recommendedName>
</protein>
<dbReference type="InterPro" id="IPR009297">
    <property type="entry name" value="DUF952"/>
</dbReference>
<dbReference type="OrthoDB" id="3335358at2759"/>
<organism evidence="1 2">
    <name type="scientific">Crucibulum laeve</name>
    <dbReference type="NCBI Taxonomy" id="68775"/>
    <lineage>
        <taxon>Eukaryota</taxon>
        <taxon>Fungi</taxon>
        <taxon>Dikarya</taxon>
        <taxon>Basidiomycota</taxon>
        <taxon>Agaricomycotina</taxon>
        <taxon>Agaricomycetes</taxon>
        <taxon>Agaricomycetidae</taxon>
        <taxon>Agaricales</taxon>
        <taxon>Agaricineae</taxon>
        <taxon>Nidulariaceae</taxon>
        <taxon>Crucibulum</taxon>
    </lineage>
</organism>
<dbReference type="STRING" id="68775.A0A5C3MQA4"/>
<dbReference type="Pfam" id="PF06108">
    <property type="entry name" value="DUF952"/>
    <property type="match status" value="1"/>
</dbReference>
<evidence type="ECO:0000313" key="2">
    <source>
        <dbReference type="Proteomes" id="UP000308652"/>
    </source>
</evidence>
<proteinExistence type="predicted"/>
<dbReference type="EMBL" id="ML213591">
    <property type="protein sequence ID" value="TFK43391.1"/>
    <property type="molecule type" value="Genomic_DNA"/>
</dbReference>